<dbReference type="EMBL" id="DWXX01000065">
    <property type="protein sequence ID" value="HJB58723.1"/>
    <property type="molecule type" value="Genomic_DNA"/>
</dbReference>
<comment type="caution">
    <text evidence="1">The sequence shown here is derived from an EMBL/GenBank/DDBJ whole genome shotgun (WGS) entry which is preliminary data.</text>
</comment>
<dbReference type="SFLD" id="SFLDG01129">
    <property type="entry name" value="C1.5:_HAD__Beta-PGM__Phosphata"/>
    <property type="match status" value="1"/>
</dbReference>
<dbReference type="InterPro" id="IPR050155">
    <property type="entry name" value="HAD-like_hydrolase_sf"/>
</dbReference>
<dbReference type="InterPro" id="IPR041492">
    <property type="entry name" value="HAD_2"/>
</dbReference>
<dbReference type="Gene3D" id="3.40.50.1000">
    <property type="entry name" value="HAD superfamily/HAD-like"/>
    <property type="match status" value="1"/>
</dbReference>
<sequence length="226" mass="23551">MKTVKTILFDLDGTLLNTIDDLADAANWVCAQNGWPAFTVEQYKQMVGNGIPKLVERFSPADCRSPEQLAAALAQFTARYDAHKEDKTAPYPGIPELLAELKAAGIQTAVFSNKADALCGGIIDHYFAPGSFAAVRGSRPGVPTKPDPAGLYSLMADLGADASATLFVGDSDVDIATGHNAGLPALGAVWGFRGAAELTAAGADALLWRPADILAYISGMGGAQPN</sequence>
<dbReference type="PANTHER" id="PTHR43434:SF1">
    <property type="entry name" value="PHOSPHOGLYCOLATE PHOSPHATASE"/>
    <property type="match status" value="1"/>
</dbReference>
<dbReference type="InterPro" id="IPR006439">
    <property type="entry name" value="HAD-SF_hydro_IA"/>
</dbReference>
<dbReference type="PANTHER" id="PTHR43434">
    <property type="entry name" value="PHOSPHOGLYCOLATE PHOSPHATASE"/>
    <property type="match status" value="1"/>
</dbReference>
<reference evidence="1" key="1">
    <citation type="journal article" date="2021" name="PeerJ">
        <title>Extensive microbial diversity within the chicken gut microbiome revealed by metagenomics and culture.</title>
        <authorList>
            <person name="Gilroy R."/>
            <person name="Ravi A."/>
            <person name="Getino M."/>
            <person name="Pursley I."/>
            <person name="Horton D.L."/>
            <person name="Alikhan N.F."/>
            <person name="Baker D."/>
            <person name="Gharbi K."/>
            <person name="Hall N."/>
            <person name="Watson M."/>
            <person name="Adriaenssens E.M."/>
            <person name="Foster-Nyarko E."/>
            <person name="Jarju S."/>
            <person name="Secka A."/>
            <person name="Antonio M."/>
            <person name="Oren A."/>
            <person name="Chaudhuri R.R."/>
            <person name="La Ragione R."/>
            <person name="Hildebrand F."/>
            <person name="Pallen M.J."/>
        </authorList>
    </citation>
    <scope>NUCLEOTIDE SEQUENCE</scope>
    <source>
        <strain evidence="1">ChiHjej9B8-13557</strain>
    </source>
</reference>
<dbReference type="GO" id="GO:0005829">
    <property type="term" value="C:cytosol"/>
    <property type="evidence" value="ECO:0007669"/>
    <property type="project" value="TreeGrafter"/>
</dbReference>
<dbReference type="Proteomes" id="UP000824211">
    <property type="component" value="Unassembled WGS sequence"/>
</dbReference>
<protein>
    <submittedName>
        <fullName evidence="1">HAD family hydrolase</fullName>
    </submittedName>
</protein>
<dbReference type="AlphaFoldDB" id="A0A9D2S6F4"/>
<dbReference type="InterPro" id="IPR036412">
    <property type="entry name" value="HAD-like_sf"/>
</dbReference>
<dbReference type="Gene3D" id="1.10.150.240">
    <property type="entry name" value="Putative phosphatase, domain 2"/>
    <property type="match status" value="1"/>
</dbReference>
<keyword evidence="1" id="KW-0378">Hydrolase</keyword>
<dbReference type="PRINTS" id="PR00413">
    <property type="entry name" value="HADHALOGNASE"/>
</dbReference>
<evidence type="ECO:0000313" key="2">
    <source>
        <dbReference type="Proteomes" id="UP000824211"/>
    </source>
</evidence>
<dbReference type="Pfam" id="PF13419">
    <property type="entry name" value="HAD_2"/>
    <property type="match status" value="1"/>
</dbReference>
<accession>A0A9D2S6F4</accession>
<reference evidence="1" key="2">
    <citation type="submission" date="2021-04" db="EMBL/GenBank/DDBJ databases">
        <authorList>
            <person name="Gilroy R."/>
        </authorList>
    </citation>
    <scope>NUCLEOTIDE SEQUENCE</scope>
    <source>
        <strain evidence="1">ChiHjej9B8-13557</strain>
    </source>
</reference>
<dbReference type="GO" id="GO:0006281">
    <property type="term" value="P:DNA repair"/>
    <property type="evidence" value="ECO:0007669"/>
    <property type="project" value="TreeGrafter"/>
</dbReference>
<evidence type="ECO:0000313" key="1">
    <source>
        <dbReference type="EMBL" id="HJB58723.1"/>
    </source>
</evidence>
<dbReference type="SFLD" id="SFLDS00003">
    <property type="entry name" value="Haloacid_Dehalogenase"/>
    <property type="match status" value="1"/>
</dbReference>
<dbReference type="InterPro" id="IPR023214">
    <property type="entry name" value="HAD_sf"/>
</dbReference>
<proteinExistence type="predicted"/>
<dbReference type="InterPro" id="IPR023198">
    <property type="entry name" value="PGP-like_dom2"/>
</dbReference>
<dbReference type="SUPFAM" id="SSF56784">
    <property type="entry name" value="HAD-like"/>
    <property type="match status" value="1"/>
</dbReference>
<organism evidence="1 2">
    <name type="scientific">Candidatus Faecalibacterium faecipullorum</name>
    <dbReference type="NCBI Taxonomy" id="2838578"/>
    <lineage>
        <taxon>Bacteria</taxon>
        <taxon>Bacillati</taxon>
        <taxon>Bacillota</taxon>
        <taxon>Clostridia</taxon>
        <taxon>Eubacteriales</taxon>
        <taxon>Oscillospiraceae</taxon>
        <taxon>Faecalibacterium</taxon>
    </lineage>
</organism>
<dbReference type="GO" id="GO:0008967">
    <property type="term" value="F:phosphoglycolate phosphatase activity"/>
    <property type="evidence" value="ECO:0007669"/>
    <property type="project" value="TreeGrafter"/>
</dbReference>
<name>A0A9D2S6F4_9FIRM</name>
<gene>
    <name evidence="1" type="ORF">H9771_03535</name>
</gene>